<dbReference type="Proteomes" id="UP000054985">
    <property type="component" value="Unassembled WGS sequence"/>
</dbReference>
<dbReference type="RefSeq" id="WP_028383375.1">
    <property type="nucleotide sequence ID" value="NZ_CAAAJG010000010.1"/>
</dbReference>
<organism evidence="2 4">
    <name type="scientific">Legionella moravica</name>
    <dbReference type="NCBI Taxonomy" id="39962"/>
    <lineage>
        <taxon>Bacteria</taxon>
        <taxon>Pseudomonadati</taxon>
        <taxon>Pseudomonadota</taxon>
        <taxon>Gammaproteobacteria</taxon>
        <taxon>Legionellales</taxon>
        <taxon>Legionellaceae</taxon>
        <taxon>Legionella</taxon>
    </lineage>
</organism>
<keyword evidence="3" id="KW-1185">Reference proteome</keyword>
<sequence>MEPDTHSHTQLVHSKLDKSLPENIINLERSLRGLRAEIDVKIHNFSAYEGENRVAYLTSLSSIAKELDDAIAGLDTLINLANSQSDEEKQTFYQSETMQKFYSIITEQLNEMSQLRKRL</sequence>
<reference evidence="1 3" key="1">
    <citation type="submission" date="2015-11" db="EMBL/GenBank/DDBJ databases">
        <title>Genomic analysis of 38 Legionella species identifies large and diverse effector repertoires.</title>
        <authorList>
            <person name="Burstein D."/>
            <person name="Amaro F."/>
            <person name="Zusman T."/>
            <person name="Lifshitz Z."/>
            <person name="Cohen O."/>
            <person name="Gilbert J.A."/>
            <person name="Pupko T."/>
            <person name="Shuman H.A."/>
            <person name="Segal G."/>
        </authorList>
    </citation>
    <scope>NUCLEOTIDE SEQUENCE [LARGE SCALE GENOMIC DNA]</scope>
    <source>
        <strain evidence="1 3">ATCC 43877</strain>
    </source>
</reference>
<evidence type="ECO:0000313" key="3">
    <source>
        <dbReference type="Proteomes" id="UP000054985"/>
    </source>
</evidence>
<evidence type="ECO:0000313" key="1">
    <source>
        <dbReference type="EMBL" id="KTD34835.1"/>
    </source>
</evidence>
<reference evidence="2 4" key="2">
    <citation type="submission" date="2018-06" db="EMBL/GenBank/DDBJ databases">
        <authorList>
            <consortium name="Pathogen Informatics"/>
            <person name="Doyle S."/>
        </authorList>
    </citation>
    <scope>NUCLEOTIDE SEQUENCE [LARGE SCALE GENOMIC DNA]</scope>
    <source>
        <strain evidence="2 4">NCTC12239</strain>
    </source>
</reference>
<evidence type="ECO:0000313" key="4">
    <source>
        <dbReference type="Proteomes" id="UP000254040"/>
    </source>
</evidence>
<proteinExistence type="predicted"/>
<gene>
    <name evidence="1" type="ORF">Lmor_1368</name>
    <name evidence="2" type="ORF">NCTC12239_02874</name>
</gene>
<evidence type="ECO:0000313" key="2">
    <source>
        <dbReference type="EMBL" id="STX63920.1"/>
    </source>
</evidence>
<evidence type="ECO:0008006" key="5">
    <source>
        <dbReference type="Google" id="ProtNLM"/>
    </source>
</evidence>
<dbReference type="Proteomes" id="UP000254040">
    <property type="component" value="Unassembled WGS sequence"/>
</dbReference>
<dbReference type="EMBL" id="UGOG01000001">
    <property type="protein sequence ID" value="STX63920.1"/>
    <property type="molecule type" value="Genomic_DNA"/>
</dbReference>
<dbReference type="EMBL" id="LNYN01000019">
    <property type="protein sequence ID" value="KTD34835.1"/>
    <property type="molecule type" value="Genomic_DNA"/>
</dbReference>
<accession>A0A378K0W8</accession>
<dbReference type="AlphaFoldDB" id="A0A378K0W8"/>
<protein>
    <recommendedName>
        <fullName evidence="5">Coiled-coil protein</fullName>
    </recommendedName>
</protein>
<dbReference type="OrthoDB" id="5639050at2"/>
<name>A0A378K0W8_9GAMM</name>